<evidence type="ECO:0000256" key="15">
    <source>
        <dbReference type="ARBA" id="ARBA00023291"/>
    </source>
</evidence>
<evidence type="ECO:0000259" key="19">
    <source>
        <dbReference type="Pfam" id="PF14720"/>
    </source>
</evidence>
<evidence type="ECO:0000256" key="8">
    <source>
        <dbReference type="ARBA" id="ARBA00022485"/>
    </source>
</evidence>
<dbReference type="EC" id="1.12.99.6" evidence="6"/>
<dbReference type="RefSeq" id="WP_184257003.1">
    <property type="nucleotide sequence ID" value="NZ_JACHIH010000010.1"/>
</dbReference>
<dbReference type="InterPro" id="IPR037024">
    <property type="entry name" value="NiFe_Hase_small_N_sf"/>
</dbReference>
<evidence type="ECO:0000256" key="12">
    <source>
        <dbReference type="ARBA" id="ARBA00023004"/>
    </source>
</evidence>
<keyword evidence="15 17" id="KW-0003">3Fe-4S</keyword>
<comment type="cofactor">
    <cofactor evidence="2">
        <name>[4Fe-4S] cluster</name>
        <dbReference type="ChEBI" id="CHEBI:49883"/>
    </cofactor>
</comment>
<feature type="binding site" evidence="17">
    <location>
        <position position="234"/>
    </location>
    <ligand>
        <name>[4Fe-4S] cluster</name>
        <dbReference type="ChEBI" id="CHEBI:49883"/>
        <label>2</label>
    </ligand>
</feature>
<dbReference type="EMBL" id="JACHIH010000010">
    <property type="protein sequence ID" value="MBB5047300.1"/>
    <property type="molecule type" value="Genomic_DNA"/>
</dbReference>
<feature type="domain" description="NADH:ubiquinone oxidoreductase-like 20kDa subunit" evidence="18">
    <location>
        <begin position="14"/>
        <end position="179"/>
    </location>
</feature>
<dbReference type="GO" id="GO:0030313">
    <property type="term" value="C:cell envelope"/>
    <property type="evidence" value="ECO:0007669"/>
    <property type="project" value="UniProtKB-SubCell"/>
</dbReference>
<dbReference type="GO" id="GO:0044569">
    <property type="term" value="C:[Ni-Fe] hydrogenase complex"/>
    <property type="evidence" value="ECO:0007669"/>
    <property type="project" value="TreeGrafter"/>
</dbReference>
<dbReference type="GO" id="GO:0016020">
    <property type="term" value="C:membrane"/>
    <property type="evidence" value="ECO:0007669"/>
    <property type="project" value="TreeGrafter"/>
</dbReference>
<evidence type="ECO:0000256" key="4">
    <source>
        <dbReference type="ARBA" id="ARBA00006605"/>
    </source>
</evidence>
<feature type="binding site" evidence="17">
    <location>
        <position position="264"/>
    </location>
    <ligand>
        <name>[3Fe-4S] cluster</name>
        <dbReference type="ChEBI" id="CHEBI:21137"/>
    </ligand>
</feature>
<feature type="binding site" evidence="17">
    <location>
        <position position="261"/>
    </location>
    <ligand>
        <name>[3Fe-4S] cluster</name>
        <dbReference type="ChEBI" id="CHEBI:21137"/>
    </ligand>
</feature>
<evidence type="ECO:0000256" key="16">
    <source>
        <dbReference type="ARBA" id="ARBA00048757"/>
    </source>
</evidence>
<dbReference type="GO" id="GO:0009375">
    <property type="term" value="C:ferredoxin hydrogenase complex"/>
    <property type="evidence" value="ECO:0007669"/>
    <property type="project" value="InterPro"/>
</dbReference>
<protein>
    <recommendedName>
        <fullName evidence="6">hydrogenase (acceptor)</fullName>
        <ecNumber evidence="6">1.12.99.6</ecNumber>
    </recommendedName>
</protein>
<dbReference type="GO" id="GO:0009061">
    <property type="term" value="P:anaerobic respiration"/>
    <property type="evidence" value="ECO:0007669"/>
    <property type="project" value="TreeGrafter"/>
</dbReference>
<evidence type="ECO:0000256" key="3">
    <source>
        <dbReference type="ARBA" id="ARBA00004196"/>
    </source>
</evidence>
<keyword evidence="10" id="KW-0732">Signal</keyword>
<feature type="domain" description="Cytochrome-c3 hydrogenase C-terminal" evidence="19">
    <location>
        <begin position="201"/>
        <end position="274"/>
    </location>
</feature>
<keyword evidence="14" id="KW-0472">Membrane</keyword>
<evidence type="ECO:0000256" key="6">
    <source>
        <dbReference type="ARBA" id="ARBA00012082"/>
    </source>
</evidence>
<name>A0A7W8DYX8_9BRAD</name>
<accession>A0A7W8DYX8</accession>
<organism evidence="20 21">
    <name type="scientific">Rhodopseudomonas rhenobacensis</name>
    <dbReference type="NCBI Taxonomy" id="87461"/>
    <lineage>
        <taxon>Bacteria</taxon>
        <taxon>Pseudomonadati</taxon>
        <taxon>Pseudomonadota</taxon>
        <taxon>Alphaproteobacteria</taxon>
        <taxon>Hyphomicrobiales</taxon>
        <taxon>Nitrobacteraceae</taxon>
        <taxon>Rhodopseudomonas</taxon>
    </lineage>
</organism>
<keyword evidence="9 17" id="KW-0479">Metal-binding</keyword>
<feature type="binding site" evidence="17">
    <location>
        <position position="243"/>
    </location>
    <ligand>
        <name>[3Fe-4S] cluster</name>
        <dbReference type="ChEBI" id="CHEBI:21137"/>
    </ligand>
</feature>
<dbReference type="Pfam" id="PF14720">
    <property type="entry name" value="NiFe_hyd_SSU_C"/>
    <property type="match status" value="1"/>
</dbReference>
<evidence type="ECO:0000256" key="1">
    <source>
        <dbReference type="ARBA" id="ARBA00001927"/>
    </source>
</evidence>
<gene>
    <name evidence="20" type="ORF">HNR60_002054</name>
</gene>
<evidence type="ECO:0000259" key="18">
    <source>
        <dbReference type="Pfam" id="PF01058"/>
    </source>
</evidence>
<comment type="similarity">
    <text evidence="4">Belongs to the [NiFe]/[NiFeSe] hydrogenase small subunit family.</text>
</comment>
<evidence type="ECO:0000256" key="13">
    <source>
        <dbReference type="ARBA" id="ARBA00023014"/>
    </source>
</evidence>
<keyword evidence="12 17" id="KW-0408">Iron</keyword>
<dbReference type="GO" id="GO:0033748">
    <property type="term" value="F:hydrogenase (acceptor) activity"/>
    <property type="evidence" value="ECO:0007669"/>
    <property type="project" value="UniProtKB-EC"/>
</dbReference>
<evidence type="ECO:0000313" key="20">
    <source>
        <dbReference type="EMBL" id="MBB5047300.1"/>
    </source>
</evidence>
<feature type="binding site" evidence="17">
    <location>
        <position position="227"/>
    </location>
    <ligand>
        <name>[4Fe-4S] cluster</name>
        <dbReference type="ChEBI" id="CHEBI:49883"/>
        <label>2</label>
    </ligand>
</feature>
<dbReference type="Proteomes" id="UP000542353">
    <property type="component" value="Unassembled WGS sequence"/>
</dbReference>
<dbReference type="PANTHER" id="PTHR30013:SF5">
    <property type="entry name" value="HYDROGENASE SMALL SUBUNIT"/>
    <property type="match status" value="1"/>
</dbReference>
<keyword evidence="11 20" id="KW-0560">Oxidoreductase</keyword>
<evidence type="ECO:0000256" key="17">
    <source>
        <dbReference type="PIRSR" id="PIRSR000310-1"/>
    </source>
</evidence>
<comment type="subcellular location">
    <subcellularLocation>
        <location evidence="3">Cell envelope</location>
    </subcellularLocation>
</comment>
<feature type="binding site" evidence="17">
    <location>
        <position position="17"/>
    </location>
    <ligand>
        <name>[4Fe-4S] cluster</name>
        <dbReference type="ChEBI" id="CHEBI:49883"/>
        <label>1</label>
    </ligand>
</feature>
<comment type="catalytic activity">
    <reaction evidence="16">
        <text>H2 + A = AH2</text>
        <dbReference type="Rhea" id="RHEA:12116"/>
        <dbReference type="ChEBI" id="CHEBI:13193"/>
        <dbReference type="ChEBI" id="CHEBI:17499"/>
        <dbReference type="ChEBI" id="CHEBI:18276"/>
        <dbReference type="EC" id="1.12.99.6"/>
    </reaction>
</comment>
<dbReference type="GO" id="GO:0046872">
    <property type="term" value="F:metal ion binding"/>
    <property type="evidence" value="ECO:0007669"/>
    <property type="project" value="UniProtKB-KW"/>
</dbReference>
<evidence type="ECO:0000313" key="21">
    <source>
        <dbReference type="Proteomes" id="UP000542353"/>
    </source>
</evidence>
<evidence type="ECO:0000256" key="9">
    <source>
        <dbReference type="ARBA" id="ARBA00022723"/>
    </source>
</evidence>
<dbReference type="Gene3D" id="3.40.50.700">
    <property type="entry name" value="NADH:ubiquinone oxidoreductase-like, 20kDa subunit"/>
    <property type="match status" value="1"/>
</dbReference>
<keyword evidence="13 17" id="KW-0411">Iron-sulfur</keyword>
<comment type="subunit">
    <text evidence="5">Heterodimer of a large and a small subunit.</text>
</comment>
<sequence length="333" mass="34373">MGPINLLWLQAAGCGGCTMAILEQGRAGWFAELASFGINLLWHPSVSEATADEVTDLLADVAAERTALSILVVEGAVLRGPNGSGRFNMLGGTGRSMASWIGELAPRADYVVAVGSCSAYGGVPAAGHNPTDASGLQFLGTEPGGVLGAAFRSKAGLPVINIAGCAPHPGWIAETLAALALGDFSDSALDSFARPKFFAEHLAHHGCARNEFYEFKASAEAMSQRGCLMEHLGCKATQAVGDCNQRAWNGGGSCTQGGYPCIACTSPGFEAASNYMTTAKVAGIPVGLPLDMPKAWFVALAALSKSATPKRVRANANADHVVVPPTPSGQRRK</sequence>
<feature type="binding site" evidence="17">
    <location>
        <position position="165"/>
    </location>
    <ligand>
        <name>[4Fe-4S] cluster</name>
        <dbReference type="ChEBI" id="CHEBI:49883"/>
        <label>1</label>
    </ligand>
</feature>
<evidence type="ECO:0000256" key="7">
    <source>
        <dbReference type="ARBA" id="ARBA00022475"/>
    </source>
</evidence>
<dbReference type="InterPro" id="IPR006137">
    <property type="entry name" value="NADH_UbQ_OxRdtase-like_20kDa"/>
</dbReference>
<dbReference type="Gene3D" id="4.10.480.10">
    <property type="entry name" value="Cytochrome-c3 hydrogenase, C-terminal domain"/>
    <property type="match status" value="1"/>
</dbReference>
<keyword evidence="21" id="KW-1185">Reference proteome</keyword>
<dbReference type="InterPro" id="IPR027394">
    <property type="entry name" value="Cytochrome-c3_hydrogenase_C"/>
</dbReference>
<dbReference type="GO" id="GO:0009055">
    <property type="term" value="F:electron transfer activity"/>
    <property type="evidence" value="ECO:0007669"/>
    <property type="project" value="TreeGrafter"/>
</dbReference>
<dbReference type="GO" id="GO:0008901">
    <property type="term" value="F:ferredoxin hydrogenase activity"/>
    <property type="evidence" value="ECO:0007669"/>
    <property type="project" value="InterPro"/>
</dbReference>
<feature type="binding site" evidence="17">
    <location>
        <position position="117"/>
    </location>
    <ligand>
        <name>[4Fe-4S] cluster</name>
        <dbReference type="ChEBI" id="CHEBI:49883"/>
        <label>1</label>
    </ligand>
</feature>
<dbReference type="PIRSF" id="PIRSF000310">
    <property type="entry name" value="NiFe_hyd_ssu"/>
    <property type="match status" value="1"/>
</dbReference>
<comment type="cofactor">
    <cofactor evidence="1">
        <name>[3Fe-4S] cluster</name>
        <dbReference type="ChEBI" id="CHEBI:21137"/>
    </cofactor>
</comment>
<dbReference type="Pfam" id="PF01058">
    <property type="entry name" value="Oxidored_q6"/>
    <property type="match status" value="1"/>
</dbReference>
<dbReference type="GO" id="GO:0051539">
    <property type="term" value="F:4 iron, 4 sulfur cluster binding"/>
    <property type="evidence" value="ECO:0007669"/>
    <property type="project" value="UniProtKB-KW"/>
</dbReference>
<evidence type="ECO:0000256" key="11">
    <source>
        <dbReference type="ARBA" id="ARBA00023002"/>
    </source>
</evidence>
<dbReference type="InterPro" id="IPR037148">
    <property type="entry name" value="NiFe-Hase_small_C_sf"/>
</dbReference>
<feature type="binding site" evidence="17">
    <location>
        <position position="204"/>
    </location>
    <ligand>
        <name>[4Fe-4S] cluster</name>
        <dbReference type="ChEBI" id="CHEBI:49883"/>
        <label>2</label>
    </ligand>
</feature>
<evidence type="ECO:0000256" key="14">
    <source>
        <dbReference type="ARBA" id="ARBA00023136"/>
    </source>
</evidence>
<dbReference type="PANTHER" id="PTHR30013">
    <property type="entry name" value="NIFE / NIFESE HYDROGENASE SMALL SUBUNIT FAMILY MEMBER"/>
    <property type="match status" value="1"/>
</dbReference>
<keyword evidence="8 17" id="KW-0004">4Fe-4S</keyword>
<dbReference type="InterPro" id="IPR001821">
    <property type="entry name" value="NiFe_hydrogenase_ssu"/>
</dbReference>
<evidence type="ECO:0000256" key="2">
    <source>
        <dbReference type="ARBA" id="ARBA00001966"/>
    </source>
</evidence>
<reference evidence="20 21" key="1">
    <citation type="submission" date="2020-08" db="EMBL/GenBank/DDBJ databases">
        <title>Genomic Encyclopedia of Type Strains, Phase IV (KMG-IV): sequencing the most valuable type-strain genomes for metagenomic binning, comparative biology and taxonomic classification.</title>
        <authorList>
            <person name="Goeker M."/>
        </authorList>
    </citation>
    <scope>NUCLEOTIDE SEQUENCE [LARGE SCALE GENOMIC DNA]</scope>
    <source>
        <strain evidence="20 21">DSM 12706</strain>
    </source>
</reference>
<evidence type="ECO:0000256" key="5">
    <source>
        <dbReference type="ARBA" id="ARBA00011771"/>
    </source>
</evidence>
<proteinExistence type="inferred from homology"/>
<keyword evidence="7" id="KW-1003">Cell membrane</keyword>
<dbReference type="AlphaFoldDB" id="A0A7W8DYX8"/>
<evidence type="ECO:0000256" key="10">
    <source>
        <dbReference type="ARBA" id="ARBA00022729"/>
    </source>
</evidence>
<feature type="binding site" evidence="17">
    <location>
        <position position="14"/>
    </location>
    <ligand>
        <name>[4Fe-4S] cluster</name>
        <dbReference type="ChEBI" id="CHEBI:49883"/>
        <label>1</label>
    </ligand>
</feature>
<comment type="caution">
    <text evidence="20">The sequence shown here is derived from an EMBL/GenBank/DDBJ whole genome shotgun (WGS) entry which is preliminary data.</text>
</comment>
<dbReference type="SUPFAM" id="SSF56770">
    <property type="entry name" value="HydA/Nqo6-like"/>
    <property type="match status" value="1"/>
</dbReference>
<feature type="binding site" evidence="17">
    <location>
        <position position="207"/>
    </location>
    <ligand>
        <name>[4Fe-4S] cluster</name>
        <dbReference type="ChEBI" id="CHEBI:49883"/>
        <label>2</label>
    </ligand>
</feature>
<dbReference type="GO" id="GO:0051538">
    <property type="term" value="F:3 iron, 4 sulfur cluster binding"/>
    <property type="evidence" value="ECO:0007669"/>
    <property type="project" value="UniProtKB-KW"/>
</dbReference>